<dbReference type="Proteomes" id="UP000654257">
    <property type="component" value="Unassembled WGS sequence"/>
</dbReference>
<evidence type="ECO:0000313" key="2">
    <source>
        <dbReference type="Proteomes" id="UP000654257"/>
    </source>
</evidence>
<proteinExistence type="predicted"/>
<keyword evidence="2" id="KW-1185">Reference proteome</keyword>
<reference evidence="1" key="1">
    <citation type="journal article" date="2014" name="Int. J. Syst. Evol. Microbiol.">
        <title>Complete genome sequence of Corynebacterium casei LMG S-19264T (=DSM 44701T), isolated from a smear-ripened cheese.</title>
        <authorList>
            <consortium name="US DOE Joint Genome Institute (JGI-PGF)"/>
            <person name="Walter F."/>
            <person name="Albersmeier A."/>
            <person name="Kalinowski J."/>
            <person name="Ruckert C."/>
        </authorList>
    </citation>
    <scope>NUCLEOTIDE SEQUENCE</scope>
    <source>
        <strain evidence="1">CCM 7905</strain>
    </source>
</reference>
<gene>
    <name evidence="1" type="ORF">GCM10007304_33040</name>
</gene>
<comment type="caution">
    <text evidence="1">The sequence shown here is derived from an EMBL/GenBank/DDBJ whole genome shotgun (WGS) entry which is preliminary data.</text>
</comment>
<reference evidence="1" key="2">
    <citation type="submission" date="2020-09" db="EMBL/GenBank/DDBJ databases">
        <authorList>
            <person name="Sun Q."/>
            <person name="Sedlacek I."/>
        </authorList>
    </citation>
    <scope>NUCLEOTIDE SEQUENCE</scope>
    <source>
        <strain evidence="1">CCM 7905</strain>
    </source>
</reference>
<sequence>MLGYPGSYDANSLCDNRFGSNMGSTVPECALPRSVPVTVREPERCRIEPATTLDRRYLARPV</sequence>
<evidence type="ECO:0000313" key="1">
    <source>
        <dbReference type="EMBL" id="GGG16300.1"/>
    </source>
</evidence>
<dbReference type="EMBL" id="BMCU01000003">
    <property type="protein sequence ID" value="GGG16300.1"/>
    <property type="molecule type" value="Genomic_DNA"/>
</dbReference>
<accession>A0A917G0E4</accession>
<organism evidence="1 2">
    <name type="scientific">Rhodococcoides trifolii</name>
    <dbReference type="NCBI Taxonomy" id="908250"/>
    <lineage>
        <taxon>Bacteria</taxon>
        <taxon>Bacillati</taxon>
        <taxon>Actinomycetota</taxon>
        <taxon>Actinomycetes</taxon>
        <taxon>Mycobacteriales</taxon>
        <taxon>Nocardiaceae</taxon>
        <taxon>Rhodococcoides</taxon>
    </lineage>
</organism>
<dbReference type="AlphaFoldDB" id="A0A917G0E4"/>
<protein>
    <submittedName>
        <fullName evidence="1">Uncharacterized protein</fullName>
    </submittedName>
</protein>
<name>A0A917G0E4_9NOCA</name>